<dbReference type="Proteomes" id="UP000092607">
    <property type="component" value="Unassembled WGS sequence"/>
</dbReference>
<name>A0A1B8Q4L5_MORLA</name>
<keyword evidence="1" id="KW-0472">Membrane</keyword>
<keyword evidence="1" id="KW-1133">Transmembrane helix</keyword>
<proteinExistence type="predicted"/>
<accession>A0A1B8Q4L5</accession>
<dbReference type="EMBL" id="LZMS01000041">
    <property type="protein sequence ID" value="OBX64552.1"/>
    <property type="molecule type" value="Genomic_DNA"/>
</dbReference>
<evidence type="ECO:0000256" key="1">
    <source>
        <dbReference type="SAM" id="Phobius"/>
    </source>
</evidence>
<organism evidence="2 3">
    <name type="scientific">Moraxella lacunata</name>
    <dbReference type="NCBI Taxonomy" id="477"/>
    <lineage>
        <taxon>Bacteria</taxon>
        <taxon>Pseudomonadati</taxon>
        <taxon>Pseudomonadota</taxon>
        <taxon>Gammaproteobacteria</taxon>
        <taxon>Moraxellales</taxon>
        <taxon>Moraxellaceae</taxon>
        <taxon>Moraxella</taxon>
    </lineage>
</organism>
<protein>
    <submittedName>
        <fullName evidence="2">Uncharacterized protein</fullName>
    </submittedName>
</protein>
<keyword evidence="1" id="KW-0812">Transmembrane</keyword>
<evidence type="ECO:0000313" key="2">
    <source>
        <dbReference type="EMBL" id="OBX64552.1"/>
    </source>
</evidence>
<feature type="transmembrane region" description="Helical" evidence="1">
    <location>
        <begin position="21"/>
        <end position="43"/>
    </location>
</feature>
<comment type="caution">
    <text evidence="2">The sequence shown here is derived from an EMBL/GenBank/DDBJ whole genome shotgun (WGS) entry which is preliminary data.</text>
</comment>
<sequence>MELTKFIDELFDVNRINRANIIKIFHVFFIISFILCFLIAYLFGVFVGVGFICFIFLMECFFRACLPFVFAMKNACLKKKGESHVFQGKK</sequence>
<evidence type="ECO:0000313" key="3">
    <source>
        <dbReference type="Proteomes" id="UP000092607"/>
    </source>
</evidence>
<feature type="transmembrane region" description="Helical" evidence="1">
    <location>
        <begin position="49"/>
        <end position="70"/>
    </location>
</feature>
<reference evidence="2 3" key="1">
    <citation type="submission" date="2016-06" db="EMBL/GenBank/DDBJ databases">
        <title>Draft genome of Moraxella lacunata CCUG 57757A.</title>
        <authorList>
            <person name="Salva-Serra F."/>
            <person name="Engstrom-Jakobsson H."/>
            <person name="Thorell K."/>
            <person name="Gonzales-Siles L."/>
            <person name="Karlsson R."/>
            <person name="Boulund F."/>
            <person name="Engstrand L."/>
            <person name="Kristiansson E."/>
            <person name="Moore E."/>
        </authorList>
    </citation>
    <scope>NUCLEOTIDE SEQUENCE [LARGE SCALE GENOMIC DNA]</scope>
    <source>
        <strain evidence="2 3">CCUG 57757A</strain>
    </source>
</reference>
<dbReference type="AlphaFoldDB" id="A0A1B8Q4L5"/>
<gene>
    <name evidence="2" type="ORF">A9309_04515</name>
</gene>
<dbReference type="RefSeq" id="WP_065255820.1">
    <property type="nucleotide sequence ID" value="NZ_LZDR01000049.1"/>
</dbReference>